<sequence length="191" mass="20639">MSELLPTYVILLRAIGPATHRLMRMAQWREKALSSGFLEAETLGNTGNMIAGFTGGAAAARETMAGVLGSFGLGENVVPVVRTVEEVQELVAAAPMADAAAARPSQTAVFFVAAQQPDFNWLAEYSGPERFHVWSNHLIVDFTQDVSQSGRLIRQIDKHCGTNTARNWNTTRKLAERCAARLASAPPKAPC</sequence>
<accession>A0A927ISV4</accession>
<dbReference type="PANTHER" id="PTHR36439">
    <property type="entry name" value="BLL4334 PROTEIN"/>
    <property type="match status" value="1"/>
</dbReference>
<dbReference type="AlphaFoldDB" id="A0A927ISV4"/>
<dbReference type="SUPFAM" id="SSF160379">
    <property type="entry name" value="SP0830-like"/>
    <property type="match status" value="1"/>
</dbReference>
<reference evidence="1" key="1">
    <citation type="submission" date="2020-09" db="EMBL/GenBank/DDBJ databases">
        <title>Genome seq and assembly of Devosia sp.</title>
        <authorList>
            <person name="Chhetri G."/>
        </authorList>
    </citation>
    <scope>NUCLEOTIDE SEQUENCE</scope>
    <source>
        <strain evidence="1">PTR5</strain>
    </source>
</reference>
<protein>
    <submittedName>
        <fullName evidence="1">DUF1697 domain-containing protein</fullName>
    </submittedName>
</protein>
<dbReference type="Pfam" id="PF08002">
    <property type="entry name" value="DUF1697"/>
    <property type="match status" value="1"/>
</dbReference>
<name>A0A927ISV4_9HYPH</name>
<dbReference type="InterPro" id="IPR012545">
    <property type="entry name" value="DUF1697"/>
</dbReference>
<dbReference type="Gene3D" id="3.30.70.1280">
    <property type="entry name" value="SP0830-like domains"/>
    <property type="match status" value="1"/>
</dbReference>
<proteinExistence type="predicted"/>
<organism evidence="1 2">
    <name type="scientific">Devosia oryzisoli</name>
    <dbReference type="NCBI Taxonomy" id="2774138"/>
    <lineage>
        <taxon>Bacteria</taxon>
        <taxon>Pseudomonadati</taxon>
        <taxon>Pseudomonadota</taxon>
        <taxon>Alphaproteobacteria</taxon>
        <taxon>Hyphomicrobiales</taxon>
        <taxon>Devosiaceae</taxon>
        <taxon>Devosia</taxon>
    </lineage>
</organism>
<keyword evidence="2" id="KW-1185">Reference proteome</keyword>
<evidence type="ECO:0000313" key="1">
    <source>
        <dbReference type="EMBL" id="MBD8065086.1"/>
    </source>
</evidence>
<dbReference type="PANTHER" id="PTHR36439:SF1">
    <property type="entry name" value="DUF1697 DOMAIN-CONTAINING PROTEIN"/>
    <property type="match status" value="1"/>
</dbReference>
<evidence type="ECO:0000313" key="2">
    <source>
        <dbReference type="Proteomes" id="UP000654108"/>
    </source>
</evidence>
<dbReference type="EMBL" id="JACYFU010000001">
    <property type="protein sequence ID" value="MBD8065086.1"/>
    <property type="molecule type" value="Genomic_DNA"/>
</dbReference>
<dbReference type="Proteomes" id="UP000654108">
    <property type="component" value="Unassembled WGS sequence"/>
</dbReference>
<comment type="caution">
    <text evidence="1">The sequence shown here is derived from an EMBL/GenBank/DDBJ whole genome shotgun (WGS) entry which is preliminary data.</text>
</comment>
<gene>
    <name evidence="1" type="ORF">IC608_06325</name>
</gene>
<dbReference type="RefSeq" id="WP_191773593.1">
    <property type="nucleotide sequence ID" value="NZ_JACYFU010000001.1"/>
</dbReference>